<dbReference type="SMART" id="SM00054">
    <property type="entry name" value="EFh"/>
    <property type="match status" value="3"/>
</dbReference>
<evidence type="ECO:0000256" key="3">
    <source>
        <dbReference type="ARBA" id="ARBA00022837"/>
    </source>
</evidence>
<name>A0AAE0LEC1_9CHLO</name>
<dbReference type="SUPFAM" id="SSF47473">
    <property type="entry name" value="EF-hand"/>
    <property type="match status" value="1"/>
</dbReference>
<proteinExistence type="predicted"/>
<dbReference type="Pfam" id="PF13499">
    <property type="entry name" value="EF-hand_7"/>
    <property type="match status" value="1"/>
</dbReference>
<gene>
    <name evidence="6" type="ORF">CYMTET_10576</name>
</gene>
<evidence type="ECO:0000313" key="6">
    <source>
        <dbReference type="EMBL" id="KAK3281645.1"/>
    </source>
</evidence>
<dbReference type="Proteomes" id="UP001190700">
    <property type="component" value="Unassembled WGS sequence"/>
</dbReference>
<evidence type="ECO:0000256" key="1">
    <source>
        <dbReference type="ARBA" id="ARBA00022723"/>
    </source>
</evidence>
<dbReference type="InterPro" id="IPR039647">
    <property type="entry name" value="EF_hand_pair_protein_CML-like"/>
</dbReference>
<feature type="region of interest" description="Disordered" evidence="4">
    <location>
        <begin position="46"/>
        <end position="105"/>
    </location>
</feature>
<dbReference type="PANTHER" id="PTHR10891">
    <property type="entry name" value="EF-HAND CALCIUM-BINDING DOMAIN CONTAINING PROTEIN"/>
    <property type="match status" value="1"/>
</dbReference>
<evidence type="ECO:0000313" key="7">
    <source>
        <dbReference type="Proteomes" id="UP001190700"/>
    </source>
</evidence>
<evidence type="ECO:0000259" key="5">
    <source>
        <dbReference type="PROSITE" id="PS50222"/>
    </source>
</evidence>
<dbReference type="InterPro" id="IPR011992">
    <property type="entry name" value="EF-hand-dom_pair"/>
</dbReference>
<reference evidence="6 7" key="1">
    <citation type="journal article" date="2015" name="Genome Biol. Evol.">
        <title>Comparative Genomics of a Bacterivorous Green Alga Reveals Evolutionary Causalities and Consequences of Phago-Mixotrophic Mode of Nutrition.</title>
        <authorList>
            <person name="Burns J.A."/>
            <person name="Paasch A."/>
            <person name="Narechania A."/>
            <person name="Kim E."/>
        </authorList>
    </citation>
    <scope>NUCLEOTIDE SEQUENCE [LARGE SCALE GENOMIC DNA]</scope>
    <source>
        <strain evidence="6 7">PLY_AMNH</strain>
    </source>
</reference>
<dbReference type="PROSITE" id="PS00018">
    <property type="entry name" value="EF_HAND_1"/>
    <property type="match status" value="2"/>
</dbReference>
<dbReference type="CDD" id="cd00051">
    <property type="entry name" value="EFh"/>
    <property type="match status" value="1"/>
</dbReference>
<dbReference type="Gene3D" id="1.10.238.10">
    <property type="entry name" value="EF-hand"/>
    <property type="match status" value="1"/>
</dbReference>
<dbReference type="EMBL" id="LGRX02003767">
    <property type="protein sequence ID" value="KAK3281645.1"/>
    <property type="molecule type" value="Genomic_DNA"/>
</dbReference>
<dbReference type="InterPro" id="IPR018247">
    <property type="entry name" value="EF_Hand_1_Ca_BS"/>
</dbReference>
<dbReference type="AlphaFoldDB" id="A0AAE0LEC1"/>
<keyword evidence="3" id="KW-0106">Calcium</keyword>
<feature type="domain" description="EF-hand" evidence="5">
    <location>
        <begin position="377"/>
        <end position="412"/>
    </location>
</feature>
<dbReference type="GO" id="GO:0005509">
    <property type="term" value="F:calcium ion binding"/>
    <property type="evidence" value="ECO:0007669"/>
    <property type="project" value="InterPro"/>
</dbReference>
<organism evidence="6 7">
    <name type="scientific">Cymbomonas tetramitiformis</name>
    <dbReference type="NCBI Taxonomy" id="36881"/>
    <lineage>
        <taxon>Eukaryota</taxon>
        <taxon>Viridiplantae</taxon>
        <taxon>Chlorophyta</taxon>
        <taxon>Pyramimonadophyceae</taxon>
        <taxon>Pyramimonadales</taxon>
        <taxon>Pyramimonadaceae</taxon>
        <taxon>Cymbomonas</taxon>
    </lineage>
</organism>
<evidence type="ECO:0000256" key="2">
    <source>
        <dbReference type="ARBA" id="ARBA00022737"/>
    </source>
</evidence>
<dbReference type="InterPro" id="IPR002048">
    <property type="entry name" value="EF_hand_dom"/>
</dbReference>
<feature type="domain" description="EF-hand" evidence="5">
    <location>
        <begin position="414"/>
        <end position="446"/>
    </location>
</feature>
<sequence>MVPNIKGENGGLVVLRNARRGPPLKFKTLQAVRLSEAVYVKLYSDSPLPPKPRQHAGPSGFASPHSEAATQVQKRVARSGYTHDGNREARLVPSRFTKHRASPPELQPVWSAADVGFPPNSTFELSKEDCDDASQQRRISESSTATSLERKRRSSWCVAAASSTMATREPEPVLRGPGRIPMGARQPRISLPSVIPAAGPSRREQVSVALEKKKQYSQLLRQNSVLASNHVWYIDKKTHLRRFASMASLNKLYSTFQQVDYDRSASIDAAELERYVSHRFKTSSACGAMALFGCGTDALKGKKLQEAHQKLEYLFQVPGAEMSFKDLLELAYPDADGSAIKHMHEAVTQDKIQSRDEEEAKQAKETMEQSNLLEAKKQARWVDEMWQIWDADGSGELDEEELGVVLQELGANTDDLQKWMQEIDVDESGLISKEEFTEWWVGKAQFQKLGNQNTRYCQSPESRIPEIFQEGNQVEKIEEELMPSMGWTDEQLLVQMQAIKTGFVL</sequence>
<keyword evidence="2" id="KW-0677">Repeat</keyword>
<feature type="region of interest" description="Disordered" evidence="4">
    <location>
        <begin position="121"/>
        <end position="146"/>
    </location>
</feature>
<protein>
    <recommendedName>
        <fullName evidence="5">EF-hand domain-containing protein</fullName>
    </recommendedName>
</protein>
<dbReference type="Pfam" id="PF13202">
    <property type="entry name" value="EF-hand_5"/>
    <property type="match status" value="1"/>
</dbReference>
<comment type="caution">
    <text evidence="6">The sequence shown here is derived from an EMBL/GenBank/DDBJ whole genome shotgun (WGS) entry which is preliminary data.</text>
</comment>
<dbReference type="PROSITE" id="PS50222">
    <property type="entry name" value="EF_HAND_2"/>
    <property type="match status" value="2"/>
</dbReference>
<keyword evidence="1" id="KW-0479">Metal-binding</keyword>
<accession>A0AAE0LEC1</accession>
<keyword evidence="7" id="KW-1185">Reference proteome</keyword>
<evidence type="ECO:0000256" key="4">
    <source>
        <dbReference type="SAM" id="MobiDB-lite"/>
    </source>
</evidence>